<reference evidence="2 3" key="1">
    <citation type="submission" date="2018-03" db="EMBL/GenBank/DDBJ databases">
        <title>Genomic Encyclopedia of Archaeal and Bacterial Type Strains, Phase II (KMG-II): from individual species to whole genera.</title>
        <authorList>
            <person name="Goeker M."/>
        </authorList>
    </citation>
    <scope>NUCLEOTIDE SEQUENCE [LARGE SCALE GENOMIC DNA]</scope>
    <source>
        <strain evidence="2 3">DSM 44720</strain>
    </source>
</reference>
<dbReference type="InterPro" id="IPR036291">
    <property type="entry name" value="NAD(P)-bd_dom_sf"/>
</dbReference>
<organism evidence="2 3">
    <name type="scientific">Umezawaea tangerina</name>
    <dbReference type="NCBI Taxonomy" id="84725"/>
    <lineage>
        <taxon>Bacteria</taxon>
        <taxon>Bacillati</taxon>
        <taxon>Actinomycetota</taxon>
        <taxon>Actinomycetes</taxon>
        <taxon>Pseudonocardiales</taxon>
        <taxon>Pseudonocardiaceae</taxon>
        <taxon>Umezawaea</taxon>
    </lineage>
</organism>
<dbReference type="RefSeq" id="WP_106193319.1">
    <property type="nucleotide sequence ID" value="NZ_PVTF01000013.1"/>
</dbReference>
<dbReference type="Proteomes" id="UP000239494">
    <property type="component" value="Unassembled WGS sequence"/>
</dbReference>
<evidence type="ECO:0000256" key="1">
    <source>
        <dbReference type="ARBA" id="ARBA00006484"/>
    </source>
</evidence>
<dbReference type="AlphaFoldDB" id="A0A2T0SQR1"/>
<dbReference type="PANTHER" id="PTHR42879:SF6">
    <property type="entry name" value="NADPH-DEPENDENT REDUCTASE BACG"/>
    <property type="match status" value="1"/>
</dbReference>
<dbReference type="Gene3D" id="3.40.50.720">
    <property type="entry name" value="NAD(P)-binding Rossmann-like Domain"/>
    <property type="match status" value="1"/>
</dbReference>
<gene>
    <name evidence="2" type="ORF">CLV43_113181</name>
</gene>
<dbReference type="OrthoDB" id="9804774at2"/>
<proteinExistence type="inferred from homology"/>
<comment type="caution">
    <text evidence="2">The sequence shown here is derived from an EMBL/GenBank/DDBJ whole genome shotgun (WGS) entry which is preliminary data.</text>
</comment>
<dbReference type="Pfam" id="PF13561">
    <property type="entry name" value="adh_short_C2"/>
    <property type="match status" value="1"/>
</dbReference>
<name>A0A2T0SQR1_9PSEU</name>
<sequence length="247" mass="24993">MELGLAGRSAIVCGASSGLGLGVATALAAEGARVTMVARREDLLTARAEEVGGLPVVADLSDPATAERVVDRAVAWAGGLDIVVWNGGGPSPGKAAELGVEDIQAALELLYLPAVRLVRAALPHLRASAAGRILAITAGGVKEPIPVVARSNAIRPGLAGYLKSLAGDLAPDGVTVNCVAPGRILTDRARQLYPDGPSAEQVDDIPMGRFGSPDDIGAVAAFLASDRASYVTGTTINVDGGLARSIF</sequence>
<keyword evidence="3" id="KW-1185">Reference proteome</keyword>
<comment type="similarity">
    <text evidence="1">Belongs to the short-chain dehydrogenases/reductases (SDR) family.</text>
</comment>
<evidence type="ECO:0000313" key="2">
    <source>
        <dbReference type="EMBL" id="PRY35754.1"/>
    </source>
</evidence>
<accession>A0A2T0SQR1</accession>
<dbReference type="PANTHER" id="PTHR42879">
    <property type="entry name" value="3-OXOACYL-(ACYL-CARRIER-PROTEIN) REDUCTASE"/>
    <property type="match status" value="1"/>
</dbReference>
<dbReference type="InterPro" id="IPR002347">
    <property type="entry name" value="SDR_fam"/>
</dbReference>
<dbReference type="PRINTS" id="PR00081">
    <property type="entry name" value="GDHRDH"/>
</dbReference>
<protein>
    <submittedName>
        <fullName evidence="2">3-oxoacyl-[acyl-carrier protein] reductase</fullName>
    </submittedName>
</protein>
<evidence type="ECO:0000313" key="3">
    <source>
        <dbReference type="Proteomes" id="UP000239494"/>
    </source>
</evidence>
<dbReference type="InterPro" id="IPR050259">
    <property type="entry name" value="SDR"/>
</dbReference>
<dbReference type="SUPFAM" id="SSF51735">
    <property type="entry name" value="NAD(P)-binding Rossmann-fold domains"/>
    <property type="match status" value="1"/>
</dbReference>
<dbReference type="EMBL" id="PVTF01000013">
    <property type="protein sequence ID" value="PRY35754.1"/>
    <property type="molecule type" value="Genomic_DNA"/>
</dbReference>